<name>A0ABW9Y4P0_9RHOB</name>
<comment type="similarity">
    <text evidence="3">Belongs to the flagella basal body rod proteins family.</text>
</comment>
<evidence type="ECO:0000256" key="1">
    <source>
        <dbReference type="ARBA" id="ARBA00004117"/>
    </source>
</evidence>
<dbReference type="EMBL" id="JAAATW010000001">
    <property type="protein sequence ID" value="NBE07362.1"/>
    <property type="molecule type" value="Genomic_DNA"/>
</dbReference>
<dbReference type="SUPFAM" id="SSF64518">
    <property type="entry name" value="Phase 1 flagellin"/>
    <property type="match status" value="1"/>
</dbReference>
<dbReference type="RefSeq" id="WP_161766281.1">
    <property type="nucleotide sequence ID" value="NZ_JAAATW010000001.1"/>
</dbReference>
<reference evidence="11" key="1">
    <citation type="submission" date="2020-01" db="EMBL/GenBank/DDBJ databases">
        <title>Sphingomonas sp. strain CSW-10.</title>
        <authorList>
            <person name="Chen W.-M."/>
        </authorList>
    </citation>
    <scope>NUCLEOTIDE SEQUENCE [LARGE SCALE GENOMIC DNA]</scope>
    <source>
        <strain evidence="11">CCP-1</strain>
    </source>
</reference>
<evidence type="ECO:0000313" key="11">
    <source>
        <dbReference type="Proteomes" id="UP001517376"/>
    </source>
</evidence>
<dbReference type="NCBIfam" id="TIGR02492">
    <property type="entry name" value="flgK_ends"/>
    <property type="match status" value="1"/>
</dbReference>
<dbReference type="InterPro" id="IPR001444">
    <property type="entry name" value="Flag_bb_rod_N"/>
</dbReference>
<organism evidence="10 11">
    <name type="scientific">Paragemmobacter ruber</name>
    <dbReference type="NCBI Taxonomy" id="1985673"/>
    <lineage>
        <taxon>Bacteria</taxon>
        <taxon>Pseudomonadati</taxon>
        <taxon>Pseudomonadota</taxon>
        <taxon>Alphaproteobacteria</taxon>
        <taxon>Rhodobacterales</taxon>
        <taxon>Paracoccaceae</taxon>
        <taxon>Paragemmobacter</taxon>
    </lineage>
</organism>
<dbReference type="InterPro" id="IPR002371">
    <property type="entry name" value="FlgK"/>
</dbReference>
<dbReference type="PANTHER" id="PTHR30033">
    <property type="entry name" value="FLAGELLAR HOOK-ASSOCIATED PROTEIN 1"/>
    <property type="match status" value="1"/>
</dbReference>
<keyword evidence="5" id="KW-0964">Secreted</keyword>
<feature type="domain" description="Flagellar basal-body/hook protein C-terminal" evidence="8">
    <location>
        <begin position="429"/>
        <end position="465"/>
    </location>
</feature>
<proteinExistence type="inferred from homology"/>
<evidence type="ECO:0000256" key="2">
    <source>
        <dbReference type="ARBA" id="ARBA00004613"/>
    </source>
</evidence>
<gene>
    <name evidence="10" type="primary">flgK</name>
    <name evidence="10" type="ORF">GU920_07435</name>
</gene>
<feature type="domain" description="Flagellar hook-associated protein FlgK helical" evidence="9">
    <location>
        <begin position="89"/>
        <end position="307"/>
    </location>
</feature>
<dbReference type="PANTHER" id="PTHR30033:SF2">
    <property type="entry name" value="FLAGELLAR HOOK PROTEIN"/>
    <property type="match status" value="1"/>
</dbReference>
<dbReference type="InterPro" id="IPR053927">
    <property type="entry name" value="FlgK_helical"/>
</dbReference>
<evidence type="ECO:0000256" key="6">
    <source>
        <dbReference type="ARBA" id="ARBA00023143"/>
    </source>
</evidence>
<keyword evidence="6" id="KW-0975">Bacterial flagellum</keyword>
<evidence type="ECO:0000256" key="5">
    <source>
        <dbReference type="ARBA" id="ARBA00022525"/>
    </source>
</evidence>
<keyword evidence="10" id="KW-0966">Cell projection</keyword>
<feature type="domain" description="Flagellar basal body rod protein N-terminal" evidence="7">
    <location>
        <begin position="9"/>
        <end position="36"/>
    </location>
</feature>
<dbReference type="PROSITE" id="PS00588">
    <property type="entry name" value="FLAGELLA_BB_ROD"/>
    <property type="match status" value="1"/>
</dbReference>
<sequence>MALSSALSAALSGLTITSRRAETVSSNIANAATPGYGRREVVVQPDARAPGVQMIEVRRQSDMILTTDRRSAGAAASAADYLSGQLLRLERAYGAPGEAGSLTDTIAALDSALITAAATPDSGTALTAVADAAKLLARRFGDMSDMLTNVRAEADAGIADDVSALNTDLSRIADLDRKIVAERASGRDASSMIDQRQQIVDRVAALIPLREVPRPDGRSALISLNGAVLLDGRPAVFGFTPTAGITASGPSVLSGLTLNGQAIGTGPDALVSGGMLSARFALRDTLVLEVQAGLDALALDIGTRLSAADATLGPASAGLLTDAGALIDAGAVAGLSARLALNTIADLDAGGDIRFIRDGLGAAQPGPVGESRQLLALQAALANAAPISVSGRASSLVETLSTRRIQAEEDASRTSARANTLSEAEAAKGVNTDSELQDLLQIEKAYAANARVLQVVDGLLQNLLEI</sequence>
<evidence type="ECO:0000259" key="7">
    <source>
        <dbReference type="Pfam" id="PF00460"/>
    </source>
</evidence>
<evidence type="ECO:0000259" key="8">
    <source>
        <dbReference type="Pfam" id="PF06429"/>
    </source>
</evidence>
<evidence type="ECO:0000313" key="10">
    <source>
        <dbReference type="EMBL" id="NBE07362.1"/>
    </source>
</evidence>
<dbReference type="Pfam" id="PF00460">
    <property type="entry name" value="Flg_bb_rod"/>
    <property type="match status" value="1"/>
</dbReference>
<protein>
    <recommendedName>
        <fullName evidence="4">Flagellar hook-associated protein 1</fullName>
    </recommendedName>
</protein>
<dbReference type="InterPro" id="IPR019776">
    <property type="entry name" value="Flagellar_basal_body_rod_CS"/>
</dbReference>
<accession>A0ABW9Y4P0</accession>
<dbReference type="Pfam" id="PF22638">
    <property type="entry name" value="FlgK_D1"/>
    <property type="match status" value="1"/>
</dbReference>
<comment type="subcellular location">
    <subcellularLocation>
        <location evidence="1">Bacterial flagellum basal body</location>
    </subcellularLocation>
    <subcellularLocation>
        <location evidence="2">Secreted</location>
    </subcellularLocation>
</comment>
<comment type="caution">
    <text evidence="10">The sequence shown here is derived from an EMBL/GenBank/DDBJ whole genome shotgun (WGS) entry which is preliminary data.</text>
</comment>
<keyword evidence="10" id="KW-0969">Cilium</keyword>
<dbReference type="Proteomes" id="UP001517376">
    <property type="component" value="Unassembled WGS sequence"/>
</dbReference>
<evidence type="ECO:0000256" key="3">
    <source>
        <dbReference type="ARBA" id="ARBA00009677"/>
    </source>
</evidence>
<dbReference type="InterPro" id="IPR010930">
    <property type="entry name" value="Flg_bb/hook_C_dom"/>
</dbReference>
<dbReference type="Pfam" id="PF06429">
    <property type="entry name" value="Flg_bbr_C"/>
    <property type="match status" value="1"/>
</dbReference>
<keyword evidence="11" id="KW-1185">Reference proteome</keyword>
<keyword evidence="10" id="KW-0282">Flagellum</keyword>
<evidence type="ECO:0000256" key="4">
    <source>
        <dbReference type="ARBA" id="ARBA00016244"/>
    </source>
</evidence>
<evidence type="ECO:0000259" key="9">
    <source>
        <dbReference type="Pfam" id="PF22638"/>
    </source>
</evidence>